<dbReference type="Proteomes" id="UP001519460">
    <property type="component" value="Unassembled WGS sequence"/>
</dbReference>
<evidence type="ECO:0000313" key="1">
    <source>
        <dbReference type="EMBL" id="KAK7480401.1"/>
    </source>
</evidence>
<comment type="caution">
    <text evidence="1">The sequence shown here is derived from an EMBL/GenBank/DDBJ whole genome shotgun (WGS) entry which is preliminary data.</text>
</comment>
<proteinExistence type="predicted"/>
<dbReference type="EMBL" id="JACVVK020000282">
    <property type="protein sequence ID" value="KAK7480401.1"/>
    <property type="molecule type" value="Genomic_DNA"/>
</dbReference>
<accession>A0ABD0K071</accession>
<dbReference type="AlphaFoldDB" id="A0ABD0K071"/>
<organism evidence="1 2">
    <name type="scientific">Batillaria attramentaria</name>
    <dbReference type="NCBI Taxonomy" id="370345"/>
    <lineage>
        <taxon>Eukaryota</taxon>
        <taxon>Metazoa</taxon>
        <taxon>Spiralia</taxon>
        <taxon>Lophotrochozoa</taxon>
        <taxon>Mollusca</taxon>
        <taxon>Gastropoda</taxon>
        <taxon>Caenogastropoda</taxon>
        <taxon>Sorbeoconcha</taxon>
        <taxon>Cerithioidea</taxon>
        <taxon>Batillariidae</taxon>
        <taxon>Batillaria</taxon>
    </lineage>
</organism>
<sequence>MATNKHACVAMKAYSADDGEMKVSAGELEFVAIFSPARQLKLSSHTHGQTEFFSLYSSSESTVQSSEKFKVSPTVCPAKQDTFDCQSQQTTEILSQVSLIPCQREPITQ</sequence>
<protein>
    <submittedName>
        <fullName evidence="1">Uncharacterized protein</fullName>
    </submittedName>
</protein>
<evidence type="ECO:0000313" key="2">
    <source>
        <dbReference type="Proteomes" id="UP001519460"/>
    </source>
</evidence>
<keyword evidence="2" id="KW-1185">Reference proteome</keyword>
<reference evidence="1 2" key="1">
    <citation type="journal article" date="2023" name="Sci. Data">
        <title>Genome assembly of the Korean intertidal mud-creeper Batillaria attramentaria.</title>
        <authorList>
            <person name="Patra A.K."/>
            <person name="Ho P.T."/>
            <person name="Jun S."/>
            <person name="Lee S.J."/>
            <person name="Kim Y."/>
            <person name="Won Y.J."/>
        </authorList>
    </citation>
    <scope>NUCLEOTIDE SEQUENCE [LARGE SCALE GENOMIC DNA]</scope>
    <source>
        <strain evidence="1">Wonlab-2016</strain>
    </source>
</reference>
<gene>
    <name evidence="1" type="ORF">BaRGS_00028320</name>
</gene>
<name>A0ABD0K071_9CAEN</name>